<keyword evidence="2 5" id="KW-0378">Hydrolase</keyword>
<dbReference type="PANTHER" id="PTHR34698">
    <property type="entry name" value="5-OXOPROLINASE SUBUNIT B"/>
    <property type="match status" value="1"/>
</dbReference>
<feature type="domain" description="Carboxyltransferase" evidence="4">
    <location>
        <begin position="1"/>
        <end position="206"/>
    </location>
</feature>
<dbReference type="Pfam" id="PF02682">
    <property type="entry name" value="CT_C_D"/>
    <property type="match status" value="1"/>
</dbReference>
<evidence type="ECO:0000313" key="5">
    <source>
        <dbReference type="EMBL" id="PSV12843.1"/>
    </source>
</evidence>
<protein>
    <submittedName>
        <fullName evidence="5">Allophanate hydrolase</fullName>
    </submittedName>
</protein>
<dbReference type="InterPro" id="IPR010016">
    <property type="entry name" value="PxpB"/>
</dbReference>
<dbReference type="EMBL" id="PYNS01000002">
    <property type="protein sequence ID" value="PSV12843.1"/>
    <property type="molecule type" value="Genomic_DNA"/>
</dbReference>
<dbReference type="GO" id="GO:0005524">
    <property type="term" value="F:ATP binding"/>
    <property type="evidence" value="ECO:0007669"/>
    <property type="project" value="UniProtKB-KW"/>
</dbReference>
<evidence type="ECO:0000259" key="4">
    <source>
        <dbReference type="SMART" id="SM00796"/>
    </source>
</evidence>
<dbReference type="AlphaFoldDB" id="A0A2T3KYE9"/>
<dbReference type="SUPFAM" id="SSF160467">
    <property type="entry name" value="PH0987 N-terminal domain-like"/>
    <property type="match status" value="1"/>
</dbReference>
<organism evidence="5 6">
    <name type="scientific">Photobacterium leiognathi subsp. mandapamensis</name>
    <name type="common">Photobacterium mandapamensis</name>
    <dbReference type="NCBI Taxonomy" id="48408"/>
    <lineage>
        <taxon>Bacteria</taxon>
        <taxon>Pseudomonadati</taxon>
        <taxon>Pseudomonadota</taxon>
        <taxon>Gammaproteobacteria</taxon>
        <taxon>Vibrionales</taxon>
        <taxon>Vibrionaceae</taxon>
        <taxon>Photobacterium</taxon>
    </lineage>
</organism>
<reference evidence="5 6" key="1">
    <citation type="submission" date="2018-03" db="EMBL/GenBank/DDBJ databases">
        <title>Whole genome sequencing of Histamine producing bacteria.</title>
        <authorList>
            <person name="Butler K."/>
        </authorList>
    </citation>
    <scope>NUCLEOTIDE SEQUENCE [LARGE SCALE GENOMIC DNA]</scope>
    <source>
        <strain evidence="5 6">Res.4.1</strain>
    </source>
</reference>
<dbReference type="Proteomes" id="UP000240530">
    <property type="component" value="Unassembled WGS sequence"/>
</dbReference>
<dbReference type="InterPro" id="IPR003833">
    <property type="entry name" value="CT_C_D"/>
</dbReference>
<dbReference type="SUPFAM" id="SSF50891">
    <property type="entry name" value="Cyclophilin-like"/>
    <property type="match status" value="1"/>
</dbReference>
<sequence>MKISPLTENAFMVEFGQEICSETTLIISEFVAFFKSSFQHDCIDITPSYTKVMVQYRPRPNLYPKMIAAIELWHADQQSNLTKHSGAKRKLHKLPVYYHHDVAPDLSVVAKVKGLTQQQVIEHHSHKIYDVGAIGFTAGFAFLSSVDDEITIPRHASPRLQIPAGSVGIADQQTAIYPDQSPGGWHIIGNCPQSLFVEDRYPLSIFSIGDSVQFVSITREAFFDLGGRLWQR</sequence>
<evidence type="ECO:0000256" key="1">
    <source>
        <dbReference type="ARBA" id="ARBA00022741"/>
    </source>
</evidence>
<dbReference type="NCBIfam" id="TIGR00370">
    <property type="entry name" value="5-oxoprolinase subunit PxpB"/>
    <property type="match status" value="1"/>
</dbReference>
<keyword evidence="1" id="KW-0547">Nucleotide-binding</keyword>
<evidence type="ECO:0000256" key="2">
    <source>
        <dbReference type="ARBA" id="ARBA00022801"/>
    </source>
</evidence>
<name>A0A2T3KYE9_PHOLD</name>
<dbReference type="GO" id="GO:0016787">
    <property type="term" value="F:hydrolase activity"/>
    <property type="evidence" value="ECO:0007669"/>
    <property type="project" value="UniProtKB-KW"/>
</dbReference>
<dbReference type="SMART" id="SM00796">
    <property type="entry name" value="AHS1"/>
    <property type="match status" value="1"/>
</dbReference>
<dbReference type="Gene3D" id="3.30.1360.40">
    <property type="match status" value="1"/>
</dbReference>
<gene>
    <name evidence="5" type="ORF">C0W93_03770</name>
</gene>
<comment type="caution">
    <text evidence="5">The sequence shown here is derived from an EMBL/GenBank/DDBJ whole genome shotgun (WGS) entry which is preliminary data.</text>
</comment>
<evidence type="ECO:0000313" key="6">
    <source>
        <dbReference type="Proteomes" id="UP000240530"/>
    </source>
</evidence>
<proteinExistence type="predicted"/>
<keyword evidence="3" id="KW-0067">ATP-binding</keyword>
<dbReference type="Gene3D" id="2.40.100.10">
    <property type="entry name" value="Cyclophilin-like"/>
    <property type="match status" value="1"/>
</dbReference>
<accession>A0A2T3KYE9</accession>
<dbReference type="RefSeq" id="WP_107184311.1">
    <property type="nucleotide sequence ID" value="NZ_CP131590.1"/>
</dbReference>
<dbReference type="PANTHER" id="PTHR34698:SF2">
    <property type="entry name" value="5-OXOPROLINASE SUBUNIT B"/>
    <property type="match status" value="1"/>
</dbReference>
<evidence type="ECO:0000256" key="3">
    <source>
        <dbReference type="ARBA" id="ARBA00022840"/>
    </source>
</evidence>
<dbReference type="InterPro" id="IPR029000">
    <property type="entry name" value="Cyclophilin-like_dom_sf"/>
</dbReference>